<feature type="compositionally biased region" description="Low complexity" evidence="2">
    <location>
        <begin position="1078"/>
        <end position="1090"/>
    </location>
</feature>
<name>A0ABS6MGZ9_9GAMM</name>
<proteinExistence type="predicted"/>
<dbReference type="Proteomes" id="UP000704611">
    <property type="component" value="Unassembled WGS sequence"/>
</dbReference>
<sequence>MSIKQKFIDLVIRGKDLFSPSANKATEELRSLQAESREASTELKQLEKTQADLARARGLELYAEQAEKALAGARAEVTRLAREMDSGGKATKEQSENLSAARRSANQLQTEYNKLTSQLTRSKTELKQNGIDTRNLASEQNRLQNEVKQSTEQLLAKRSRLAQLRAELNNATKSTGAFGSSLGGLTSRLLAFAGAYVGLQGIKTAITDIFTAGDQFDRLKIQLTGVMGSIEAGEQASAWIEEFARKTPLQLTEVTESFVRLKNFGLDPMDGTMQAIIDQSEKLGGGYERVRGISLALGQAWAKQKLQGEEILQLIERGVPVWQLLENVTGKNTSELQKLSSAGQLGRDVMKQLIDEIGRAAEGQAQKGMQTMTGLVSNLRDNITRFYVLISQSGAMDALKEQLNAVNQQFERMAADGTLKAAADKIAEFIGSAVKTTGEGLNGMLANISGFISTISFITNTIKILFNGLSSAMFLTASAFTKFISLMLKSWGTLADFVGANNIAESLAQQAGAINAVSDAYFKQFEQDAADIKTAWDGITNAVAASSNAVTKTVVDNAAKQAAANDYVTQREQARIEQQAKLQQAIAASGIVTLDSLRSIEETARTSYEAIKEAADAGQLSAYEVEQAYVAWAEASLKVTEATKGVVPEVMRLEAAELGLGLALDDLIKKQGLSVEFSDAQGRSVSVLRKEIDKTLLAVSRYQDILESSTSTTEQKRIATEGLLEAQNRLQLQQQALQQVQELSNKTYFAVKQALETAKREADRLTNSYEAGAISASNYNEQLNRQLILIQALQGLMGGAGDQTEQHGDQQQQTGQQVENTTESVERQSVALQNLSDDADEAKKYTSLLAEAQKALQTEFDLTEKSTGDLNKRMDELTGYIRINQRVTSMWWVELARASNEAFTREKQIISETLTMRKYIEQVESGTITMRQLNAISHQMNIQFSRLGANELEPLRRAITDAEQRLLSFRDGLQGTVQGLQDEIDRLNNNQAAIEKRRYEAQVAELQAKLKQAQESGDQQSVAAAKEALRLAKEIYQIKTNQFKAEKQASGQSANQSTAPIARPATESPGIAPGSALNNSSSQPSGNSGPVKTVRLVLDIGGNSFGADMENNEATRFLSQVERARSTSL</sequence>
<feature type="region of interest" description="Disordered" evidence="2">
    <location>
        <begin position="1046"/>
        <end position="1091"/>
    </location>
</feature>
<dbReference type="PANTHER" id="PTHR38812">
    <property type="entry name" value="MU-LIKE PROPHAGE FLUMU PROTEIN GP42"/>
    <property type="match status" value="1"/>
</dbReference>
<feature type="compositionally biased region" description="Polar residues" evidence="2">
    <location>
        <begin position="1046"/>
        <end position="1059"/>
    </location>
</feature>
<evidence type="ECO:0000256" key="2">
    <source>
        <dbReference type="SAM" id="MobiDB-lite"/>
    </source>
</evidence>
<keyword evidence="5" id="KW-1185">Reference proteome</keyword>
<feature type="region of interest" description="Disordered" evidence="2">
    <location>
        <begin position="799"/>
        <end position="826"/>
    </location>
</feature>
<feature type="region of interest" description="Disordered" evidence="2">
    <location>
        <begin position="83"/>
        <end position="106"/>
    </location>
</feature>
<comment type="caution">
    <text evidence="4">The sequence shown here is derived from an EMBL/GenBank/DDBJ whole genome shotgun (WGS) entry which is preliminary data.</text>
</comment>
<keyword evidence="1" id="KW-0175">Coiled coil</keyword>
<dbReference type="RefSeq" id="WP_217666811.1">
    <property type="nucleotide sequence ID" value="NZ_JAHRID010000001.1"/>
</dbReference>
<evidence type="ECO:0000313" key="4">
    <source>
        <dbReference type="EMBL" id="MBV2127920.1"/>
    </source>
</evidence>
<feature type="compositionally biased region" description="Low complexity" evidence="2">
    <location>
        <begin position="809"/>
        <end position="823"/>
    </location>
</feature>
<evidence type="ECO:0000313" key="5">
    <source>
        <dbReference type="Proteomes" id="UP000704611"/>
    </source>
</evidence>
<dbReference type="InterPro" id="IPR053058">
    <property type="entry name" value="Mulikevirus_tape_measure"/>
</dbReference>
<dbReference type="PANTHER" id="PTHR38812:SF2">
    <property type="entry name" value="MU-LIKE PROPHAGE FLUMU PROTEIN GP42"/>
    <property type="match status" value="1"/>
</dbReference>
<dbReference type="InterPro" id="IPR013491">
    <property type="entry name" value="Tape_meas_N"/>
</dbReference>
<dbReference type="EMBL" id="JAHRID010000001">
    <property type="protein sequence ID" value="MBV2127920.1"/>
    <property type="molecule type" value="Genomic_DNA"/>
</dbReference>
<reference evidence="4 5" key="1">
    <citation type="submission" date="2021-06" db="EMBL/GenBank/DDBJ databases">
        <title>Rheinheimera indica sp. nov., isolated from deep-sea sediment.</title>
        <authorList>
            <person name="Wang Z."/>
            <person name="Zhang X.-Y."/>
        </authorList>
    </citation>
    <scope>NUCLEOTIDE SEQUENCE [LARGE SCALE GENOMIC DNA]</scope>
    <source>
        <strain evidence="4 5">SM2107</strain>
    </source>
</reference>
<organism evidence="4 5">
    <name type="scientific">Arsukibacterium indicum</name>
    <dbReference type="NCBI Taxonomy" id="2848612"/>
    <lineage>
        <taxon>Bacteria</taxon>
        <taxon>Pseudomonadati</taxon>
        <taxon>Pseudomonadota</taxon>
        <taxon>Gammaproteobacteria</taxon>
        <taxon>Chromatiales</taxon>
        <taxon>Chromatiaceae</taxon>
        <taxon>Arsukibacterium</taxon>
    </lineage>
</organism>
<gene>
    <name evidence="4" type="ORF">KQY15_02255</name>
</gene>
<evidence type="ECO:0000256" key="1">
    <source>
        <dbReference type="SAM" id="Coils"/>
    </source>
</evidence>
<dbReference type="Pfam" id="PF20155">
    <property type="entry name" value="TMP_3"/>
    <property type="match status" value="1"/>
</dbReference>
<protein>
    <submittedName>
        <fullName evidence="4">Tape measure protein</fullName>
    </submittedName>
</protein>
<dbReference type="NCBIfam" id="TIGR02675">
    <property type="entry name" value="tape_meas_nterm"/>
    <property type="match status" value="1"/>
</dbReference>
<feature type="coiled-coil region" evidence="1">
    <location>
        <begin position="970"/>
        <end position="1016"/>
    </location>
</feature>
<feature type="domain" description="Tape measure protein N-terminal" evidence="3">
    <location>
        <begin position="209"/>
        <end position="387"/>
    </location>
</feature>
<evidence type="ECO:0000259" key="3">
    <source>
        <dbReference type="Pfam" id="PF20155"/>
    </source>
</evidence>
<feature type="compositionally biased region" description="Basic and acidic residues" evidence="2">
    <location>
        <begin position="83"/>
        <end position="95"/>
    </location>
</feature>
<accession>A0ABS6MGZ9</accession>